<comment type="caution">
    <text evidence="8">The sequence shown here is derived from an EMBL/GenBank/DDBJ whole genome shotgun (WGS) entry which is preliminary data.</text>
</comment>
<dbReference type="InterPro" id="IPR000719">
    <property type="entry name" value="Prot_kinase_dom"/>
</dbReference>
<feature type="compositionally biased region" description="Low complexity" evidence="6">
    <location>
        <begin position="306"/>
        <end position="321"/>
    </location>
</feature>
<reference evidence="8 9" key="1">
    <citation type="submission" date="2021-12" db="EMBL/GenBank/DDBJ databases">
        <title>Siccirubricoccus leaddurans sp. nov., a high concentration Zn2+ tolerance bacterium.</title>
        <authorList>
            <person name="Cao Y."/>
        </authorList>
    </citation>
    <scope>NUCLEOTIDE SEQUENCE [LARGE SCALE GENOMIC DNA]</scope>
    <source>
        <strain evidence="8 9">KC 17139</strain>
    </source>
</reference>
<dbReference type="SMART" id="SM00220">
    <property type="entry name" value="S_TKc"/>
    <property type="match status" value="1"/>
</dbReference>
<feature type="compositionally biased region" description="Basic and acidic residues" evidence="6">
    <location>
        <begin position="461"/>
        <end position="472"/>
    </location>
</feature>
<feature type="compositionally biased region" description="Basic and acidic residues" evidence="6">
    <location>
        <begin position="406"/>
        <end position="417"/>
    </location>
</feature>
<evidence type="ECO:0000256" key="3">
    <source>
        <dbReference type="ARBA" id="ARBA00022777"/>
    </source>
</evidence>
<feature type="compositionally biased region" description="Basic and acidic residues" evidence="6">
    <location>
        <begin position="436"/>
        <end position="451"/>
    </location>
</feature>
<evidence type="ECO:0000256" key="4">
    <source>
        <dbReference type="ARBA" id="ARBA00022840"/>
    </source>
</evidence>
<feature type="binding site" evidence="5">
    <location>
        <position position="43"/>
    </location>
    <ligand>
        <name>ATP</name>
        <dbReference type="ChEBI" id="CHEBI:30616"/>
    </ligand>
</feature>
<feature type="region of interest" description="Disordered" evidence="6">
    <location>
        <begin position="306"/>
        <end position="339"/>
    </location>
</feature>
<evidence type="ECO:0000256" key="5">
    <source>
        <dbReference type="PROSITE-ProRule" id="PRU10141"/>
    </source>
</evidence>
<evidence type="ECO:0000313" key="8">
    <source>
        <dbReference type="EMBL" id="MCO6419001.1"/>
    </source>
</evidence>
<feature type="domain" description="Protein kinase" evidence="7">
    <location>
        <begin position="10"/>
        <end position="268"/>
    </location>
</feature>
<keyword evidence="9" id="KW-1185">Reference proteome</keyword>
<protein>
    <submittedName>
        <fullName evidence="8">Serine/threonine-protein kinase</fullName>
    </submittedName>
</protein>
<evidence type="ECO:0000256" key="1">
    <source>
        <dbReference type="ARBA" id="ARBA00022679"/>
    </source>
</evidence>
<dbReference type="Gene3D" id="1.10.510.10">
    <property type="entry name" value="Transferase(Phosphotransferase) domain 1"/>
    <property type="match status" value="1"/>
</dbReference>
<dbReference type="RefSeq" id="WP_252955626.1">
    <property type="nucleotide sequence ID" value="NZ_JAFIRR010000163.1"/>
</dbReference>
<dbReference type="PANTHER" id="PTHR43289">
    <property type="entry name" value="MITOGEN-ACTIVATED PROTEIN KINASE KINASE KINASE 20-RELATED"/>
    <property type="match status" value="1"/>
</dbReference>
<dbReference type="CDD" id="cd14014">
    <property type="entry name" value="STKc_PknB_like"/>
    <property type="match status" value="1"/>
</dbReference>
<keyword evidence="4 5" id="KW-0067">ATP-binding</keyword>
<name>A0ABT1DAP1_9PROT</name>
<dbReference type="EMBL" id="JAFIRR010000163">
    <property type="protein sequence ID" value="MCO6419001.1"/>
    <property type="molecule type" value="Genomic_DNA"/>
</dbReference>
<evidence type="ECO:0000259" key="7">
    <source>
        <dbReference type="PROSITE" id="PS50011"/>
    </source>
</evidence>
<feature type="compositionally biased region" description="Basic and acidic residues" evidence="6">
    <location>
        <begin position="382"/>
        <end position="396"/>
    </location>
</feature>
<dbReference type="PROSITE" id="PS00108">
    <property type="entry name" value="PROTEIN_KINASE_ST"/>
    <property type="match status" value="1"/>
</dbReference>
<keyword evidence="3 8" id="KW-0418">Kinase</keyword>
<dbReference type="InterPro" id="IPR011009">
    <property type="entry name" value="Kinase-like_dom_sf"/>
</dbReference>
<evidence type="ECO:0000256" key="2">
    <source>
        <dbReference type="ARBA" id="ARBA00022741"/>
    </source>
</evidence>
<keyword evidence="2 5" id="KW-0547">Nucleotide-binding</keyword>
<organism evidence="8 9">
    <name type="scientific">Siccirubricoccus soli</name>
    <dbReference type="NCBI Taxonomy" id="2899147"/>
    <lineage>
        <taxon>Bacteria</taxon>
        <taxon>Pseudomonadati</taxon>
        <taxon>Pseudomonadota</taxon>
        <taxon>Alphaproteobacteria</taxon>
        <taxon>Acetobacterales</taxon>
        <taxon>Roseomonadaceae</taxon>
        <taxon>Siccirubricoccus</taxon>
    </lineage>
</organism>
<evidence type="ECO:0000256" key="6">
    <source>
        <dbReference type="SAM" id="MobiDB-lite"/>
    </source>
</evidence>
<gene>
    <name evidence="8" type="ORF">JYK14_22990</name>
</gene>
<dbReference type="GO" id="GO:0016301">
    <property type="term" value="F:kinase activity"/>
    <property type="evidence" value="ECO:0007669"/>
    <property type="project" value="UniProtKB-KW"/>
</dbReference>
<feature type="region of interest" description="Disordered" evidence="6">
    <location>
        <begin position="371"/>
        <end position="472"/>
    </location>
</feature>
<accession>A0ABT1DAP1</accession>
<dbReference type="InterPro" id="IPR008271">
    <property type="entry name" value="Ser/Thr_kinase_AS"/>
</dbReference>
<proteinExistence type="predicted"/>
<dbReference type="PANTHER" id="PTHR43289:SF30">
    <property type="entry name" value="NON-SPECIFIC SERINE_THREONINE PROTEIN KINASE"/>
    <property type="match status" value="1"/>
</dbReference>
<feature type="compositionally biased region" description="Low complexity" evidence="6">
    <location>
        <begin position="418"/>
        <end position="435"/>
    </location>
</feature>
<dbReference type="PROSITE" id="PS50011">
    <property type="entry name" value="PROTEIN_KINASE_DOM"/>
    <property type="match status" value="1"/>
</dbReference>
<keyword evidence="1" id="KW-0808">Transferase</keyword>
<dbReference type="Pfam" id="PF00069">
    <property type="entry name" value="Pkinase"/>
    <property type="match status" value="1"/>
</dbReference>
<dbReference type="PROSITE" id="PS00107">
    <property type="entry name" value="PROTEIN_KINASE_ATP"/>
    <property type="match status" value="1"/>
</dbReference>
<dbReference type="Proteomes" id="UP001523392">
    <property type="component" value="Unassembled WGS sequence"/>
</dbReference>
<dbReference type="InterPro" id="IPR017441">
    <property type="entry name" value="Protein_kinase_ATP_BS"/>
</dbReference>
<dbReference type="SUPFAM" id="SSF56112">
    <property type="entry name" value="Protein kinase-like (PK-like)"/>
    <property type="match status" value="1"/>
</dbReference>
<evidence type="ECO:0000313" key="9">
    <source>
        <dbReference type="Proteomes" id="UP001523392"/>
    </source>
</evidence>
<dbReference type="Gene3D" id="3.30.200.20">
    <property type="entry name" value="Phosphorylase Kinase, domain 1"/>
    <property type="match status" value="1"/>
</dbReference>
<sequence>MLPNEIAGKYELRGTLGAGAMGTVYEAVDRLIERRVAIKVVKKPPPGDPEGEEAHARFRREAQAAGRLAHNNIVGVYDYGENAETAWIVMELVEGGSVKDRLDRKERFPVAEIVRLMDGVLSALAYSHGRGVVHRDIKPANIMLAADGTVKMADFGIARLENSSMTQVGTVMGTPSYMAPEQLRGETVDARADIWAAGVMLYQLLTGEKPFDGGLAALMHKVMNAEPIPPSQLAGTCPRAFDAVVAKALAKRPEDRWPTATAFAEAIRRAASGEAPPPPLPAEADPEATLVQGARPAAVPAAPLAGRTADPFDAAPAVSRAPAPPAPPPAAGAKAEGGKGSSLPLIAGGGAAALVAAGVAAFFLLGSETPAPIPAPPPRQDAQMDPRAAELERQRIAAEQAAAARAEVERRAREDAARQAAAGAEQAQRQAAAQAEAERQVAEQRAREEATRQTALSAQQRAEEERRRAEKLANDLRQAGAAAVAAAPCSLLTWSATPTSLTISGVLRRGGEAAVQQAIAARGVPPEAVRLQMTAFEGPYCQALELVRPVAAAPDGAPSVTLIGTQPFAKGELLRMDVGMPPVPAQLYVAYFMQSGEVAHLVPSRPEAANARPRLGEPSGGFTGWEVDEPFGTDLALVFASDRPIFTQRRPTVEQSDTYLSALAAGIRQAQAQGGRVTVRAQVIETVLRR</sequence>